<dbReference type="GO" id="GO:0003723">
    <property type="term" value="F:RNA binding"/>
    <property type="evidence" value="ECO:0007669"/>
    <property type="project" value="TreeGrafter"/>
</dbReference>
<dbReference type="Pfam" id="PF00270">
    <property type="entry name" value="DEAD"/>
    <property type="match status" value="1"/>
</dbReference>
<comment type="catalytic activity">
    <reaction evidence="7">
        <text>ATP + H2O = ADP + phosphate + H(+)</text>
        <dbReference type="Rhea" id="RHEA:13065"/>
        <dbReference type="ChEBI" id="CHEBI:15377"/>
        <dbReference type="ChEBI" id="CHEBI:15378"/>
        <dbReference type="ChEBI" id="CHEBI:30616"/>
        <dbReference type="ChEBI" id="CHEBI:43474"/>
        <dbReference type="ChEBI" id="CHEBI:456216"/>
        <dbReference type="EC" id="3.6.4.13"/>
    </reaction>
</comment>
<evidence type="ECO:0000256" key="1">
    <source>
        <dbReference type="ARBA" id="ARBA00008792"/>
    </source>
</evidence>
<dbReference type="InterPro" id="IPR011709">
    <property type="entry name" value="DEAD-box_helicase_OB_fold"/>
</dbReference>
<dbReference type="EMBL" id="KV417482">
    <property type="protein sequence ID" value="KZP33605.1"/>
    <property type="molecule type" value="Genomic_DNA"/>
</dbReference>
<dbReference type="Pfam" id="PF21010">
    <property type="entry name" value="HA2_C"/>
    <property type="match status" value="1"/>
</dbReference>
<evidence type="ECO:0000259" key="10">
    <source>
        <dbReference type="PROSITE" id="PS51194"/>
    </source>
</evidence>
<reference evidence="11 12" key="1">
    <citation type="journal article" date="2016" name="Mol. Biol. Evol.">
        <title>Comparative Genomics of Early-Diverging Mushroom-Forming Fungi Provides Insights into the Origins of Lignocellulose Decay Capabilities.</title>
        <authorList>
            <person name="Nagy L.G."/>
            <person name="Riley R."/>
            <person name="Tritt A."/>
            <person name="Adam C."/>
            <person name="Daum C."/>
            <person name="Floudas D."/>
            <person name="Sun H."/>
            <person name="Yadav J.S."/>
            <person name="Pangilinan J."/>
            <person name="Larsson K.H."/>
            <person name="Matsuura K."/>
            <person name="Barry K."/>
            <person name="Labutti K."/>
            <person name="Kuo R."/>
            <person name="Ohm R.A."/>
            <person name="Bhattacharya S.S."/>
            <person name="Shirouzu T."/>
            <person name="Yoshinaga Y."/>
            <person name="Martin F.M."/>
            <person name="Grigoriev I.V."/>
            <person name="Hibbett D.S."/>
        </authorList>
    </citation>
    <scope>NUCLEOTIDE SEQUENCE [LARGE SCALE GENOMIC DNA]</scope>
    <source>
        <strain evidence="11 12">CBS 109695</strain>
    </source>
</reference>
<keyword evidence="5" id="KW-0347">Helicase</keyword>
<dbReference type="GO" id="GO:1990904">
    <property type="term" value="C:ribonucleoprotein complex"/>
    <property type="evidence" value="ECO:0007669"/>
    <property type="project" value="UniProtKB-ARBA"/>
</dbReference>
<dbReference type="InterPro" id="IPR001650">
    <property type="entry name" value="Helicase_C-like"/>
</dbReference>
<dbReference type="InterPro" id="IPR014001">
    <property type="entry name" value="Helicase_ATP-bd"/>
</dbReference>
<dbReference type="Proteomes" id="UP000076532">
    <property type="component" value="Unassembled WGS sequence"/>
</dbReference>
<dbReference type="GO" id="GO:0003724">
    <property type="term" value="F:RNA helicase activity"/>
    <property type="evidence" value="ECO:0007669"/>
    <property type="project" value="UniProtKB-EC"/>
</dbReference>
<evidence type="ECO:0000256" key="5">
    <source>
        <dbReference type="ARBA" id="ARBA00022806"/>
    </source>
</evidence>
<dbReference type="PANTHER" id="PTHR18934">
    <property type="entry name" value="ATP-DEPENDENT RNA HELICASE"/>
    <property type="match status" value="1"/>
</dbReference>
<dbReference type="OrthoDB" id="10253254at2759"/>
<dbReference type="STRING" id="436010.A0A166WC57"/>
<dbReference type="CDD" id="cd18791">
    <property type="entry name" value="SF2_C_RHA"/>
    <property type="match status" value="1"/>
</dbReference>
<evidence type="ECO:0000313" key="11">
    <source>
        <dbReference type="EMBL" id="KZP33605.1"/>
    </source>
</evidence>
<dbReference type="Pfam" id="PF04408">
    <property type="entry name" value="WHD_HA2"/>
    <property type="match status" value="1"/>
</dbReference>
<keyword evidence="6" id="KW-0067">ATP-binding</keyword>
<evidence type="ECO:0000256" key="3">
    <source>
        <dbReference type="ARBA" id="ARBA00022741"/>
    </source>
</evidence>
<feature type="region of interest" description="Disordered" evidence="8">
    <location>
        <begin position="1"/>
        <end position="42"/>
    </location>
</feature>
<dbReference type="GO" id="GO:0000462">
    <property type="term" value="P:maturation of SSU-rRNA from tricistronic rRNA transcript (SSU-rRNA, 5.8S rRNA, LSU-rRNA)"/>
    <property type="evidence" value="ECO:0007669"/>
    <property type="project" value="TreeGrafter"/>
</dbReference>
<evidence type="ECO:0000256" key="6">
    <source>
        <dbReference type="ARBA" id="ARBA00022840"/>
    </source>
</evidence>
<dbReference type="InterPro" id="IPR048333">
    <property type="entry name" value="HA2_WH"/>
</dbReference>
<feature type="region of interest" description="Disordered" evidence="8">
    <location>
        <begin position="103"/>
        <end position="299"/>
    </location>
</feature>
<dbReference type="CDD" id="cd17982">
    <property type="entry name" value="DEXHc_DHX37"/>
    <property type="match status" value="1"/>
</dbReference>
<proteinExistence type="inferred from homology"/>
<feature type="compositionally biased region" description="Basic and acidic residues" evidence="8">
    <location>
        <begin position="127"/>
        <end position="148"/>
    </location>
</feature>
<organism evidence="11 12">
    <name type="scientific">Athelia psychrophila</name>
    <dbReference type="NCBI Taxonomy" id="1759441"/>
    <lineage>
        <taxon>Eukaryota</taxon>
        <taxon>Fungi</taxon>
        <taxon>Dikarya</taxon>
        <taxon>Basidiomycota</taxon>
        <taxon>Agaricomycotina</taxon>
        <taxon>Agaricomycetes</taxon>
        <taxon>Agaricomycetidae</taxon>
        <taxon>Atheliales</taxon>
        <taxon>Atheliaceae</taxon>
        <taxon>Athelia</taxon>
    </lineage>
</organism>
<gene>
    <name evidence="11" type="ORF">FIBSPDRAFT_943394</name>
</gene>
<dbReference type="SMART" id="SM00490">
    <property type="entry name" value="HELICc"/>
    <property type="match status" value="1"/>
</dbReference>
<dbReference type="Gene3D" id="3.40.50.300">
    <property type="entry name" value="P-loop containing nucleotide triphosphate hydrolases"/>
    <property type="match status" value="3"/>
</dbReference>
<dbReference type="SMART" id="SM00847">
    <property type="entry name" value="HA2"/>
    <property type="match status" value="1"/>
</dbReference>
<dbReference type="AlphaFoldDB" id="A0A166WC57"/>
<dbReference type="SUPFAM" id="SSF52540">
    <property type="entry name" value="P-loop containing nucleoside triphosphate hydrolases"/>
    <property type="match status" value="1"/>
</dbReference>
<dbReference type="InterPro" id="IPR002464">
    <property type="entry name" value="DNA/RNA_helicase_DEAH_CS"/>
</dbReference>
<dbReference type="FunFam" id="3.40.50.300:FF:000637">
    <property type="entry name" value="ATP-dependent RNA helicase DHX37/DHR1"/>
    <property type="match status" value="1"/>
</dbReference>
<feature type="domain" description="Helicase C-terminal" evidence="10">
    <location>
        <begin position="684"/>
        <end position="866"/>
    </location>
</feature>
<dbReference type="GO" id="GO:0005524">
    <property type="term" value="F:ATP binding"/>
    <property type="evidence" value="ECO:0007669"/>
    <property type="project" value="UniProtKB-KW"/>
</dbReference>
<dbReference type="EC" id="3.6.4.13" evidence="2"/>
<accession>A0A166WC57</accession>
<protein>
    <recommendedName>
        <fullName evidence="2">RNA helicase</fullName>
        <ecNumber evidence="2">3.6.4.13</ecNumber>
    </recommendedName>
</protein>
<sequence length="1226" mass="135071">MVHQPRVGYNDKARGSVAGGKKKGKRTKASPAGPSVAPDPNAVIYVPKSTEDKELERKEKIKQELAAKADSKMNGKKKKRLEKYIEKKLKKEDRVALFEKLSQSQSQLPTTLHLQSSSTLGTGRFSTNRERLEKLEDKETRRAIEGRAGKRKRGLDKYDIESAGSMGEESDDDASGMDAELLRRVDSAPRAGKANDVETEEVESSILHRPVSSKPSEVGSALQRNSDGRIIAPRISTKKSGKKLAFSSWNTNRTGPALTAQESDSSFDSSDSANDTSEEEESDAESEEEEEEASAPPKKRLSFKDWALKQLSVAKGYAPDVDTAELDSTLEPAAPPPKKLKTTHHTPGEMRGPLGEDLQLPSTSLTQHLSKSASSSTTRKMISVNRTPEITEARLFLPIVAEEQPIMEAVLLNYVVIICGETGSGKTTQVPQFLFEAGFGDPSGDNPGMIGITQPRRVAAMSMASRVATELALPSSRVSYQIRYDATVSPTTCIKFMTDGVLLRELAGDFLLRKYSVLIVDEAHERSMNTDILIGVLSRVIKLREQMWKEGKDDVKPLRLIIMSATLRVSDFASNTRLFATPPPVINVAARQHPVTVHFSRRTYTDYVGAAVKKAAKIHKRLPPGGILIFLTGQNEIVGAVRKLEGKFGKKSLDERKTRRGLTSNVVPEDEEKVFAGVTSAHADIEAEDIDLGHNDEGLAFDVDEEMLEDPEALNSDDEDALNEELGIEVDESEVPMHIVPLYSLLPSEKQMRVFQEPPPGHRLVVIATNVAETSLTIPGIRYVIDCGRSKERRYDVANGIQAFQVSWISKASAAQRSGRAGRTGPGHCYRLYSSALYEHYFEAFSQPEILRMPIEGVVLQMKSMHIDAVVNFPFPTPPDDVALRKAETVLTHLGALTSTPLLSNRNGSEVITSATIGGHVTDLGKAMSLFPLSPRFSRMLTGGRQHDCLPYVVSIVSALSVGDPFLREEGLMEDEETEDNNDGQLSHLRNEDIRAKEARKIRRRAFYQSQQIHGSLGGSTSDIFRLLSIVGAYEYAGGGHKFCSDHFVRPKAMEEIHKLRAQISNIVQSNFPAMGNCLDFNLRPPNDLQLKVLRQLLTAAFIDQVAIRKDLLHKGTSTGNKYATSNNVEYQAMGIAEDVFLHPSSVLANAPPPEYVVFHEVVRTSRVWLKGITVINPVWLSSLGRPSLCTFSKPVKNSAGVDMVVPRFGPDSWELPPVKLSNVRD</sequence>
<dbReference type="Gene3D" id="1.20.120.1080">
    <property type="match status" value="1"/>
</dbReference>
<comment type="similarity">
    <text evidence="1">Belongs to the DEAD box helicase family. DEAH subfamily.</text>
</comment>
<feature type="compositionally biased region" description="Polar residues" evidence="8">
    <location>
        <begin position="360"/>
        <end position="380"/>
    </location>
</feature>
<evidence type="ECO:0000313" key="12">
    <source>
        <dbReference type="Proteomes" id="UP000076532"/>
    </source>
</evidence>
<evidence type="ECO:0000259" key="9">
    <source>
        <dbReference type="PROSITE" id="PS51192"/>
    </source>
</evidence>
<dbReference type="PROSITE" id="PS51194">
    <property type="entry name" value="HELICASE_CTER"/>
    <property type="match status" value="1"/>
</dbReference>
<dbReference type="InterPro" id="IPR007502">
    <property type="entry name" value="Helicase-assoc_dom"/>
</dbReference>
<evidence type="ECO:0000256" key="2">
    <source>
        <dbReference type="ARBA" id="ARBA00012552"/>
    </source>
</evidence>
<dbReference type="InterPro" id="IPR027417">
    <property type="entry name" value="P-loop_NTPase"/>
</dbReference>
<feature type="compositionally biased region" description="Low complexity" evidence="8">
    <location>
        <begin position="263"/>
        <end position="275"/>
    </location>
</feature>
<dbReference type="GO" id="GO:0005730">
    <property type="term" value="C:nucleolus"/>
    <property type="evidence" value="ECO:0007669"/>
    <property type="project" value="TreeGrafter"/>
</dbReference>
<keyword evidence="3" id="KW-0547">Nucleotide-binding</keyword>
<dbReference type="GO" id="GO:0016787">
    <property type="term" value="F:hydrolase activity"/>
    <property type="evidence" value="ECO:0007669"/>
    <property type="project" value="UniProtKB-KW"/>
</dbReference>
<feature type="compositionally biased region" description="Polar residues" evidence="8">
    <location>
        <begin position="103"/>
        <end position="126"/>
    </location>
</feature>
<evidence type="ECO:0000256" key="7">
    <source>
        <dbReference type="ARBA" id="ARBA00047984"/>
    </source>
</evidence>
<name>A0A166WC57_9AGAM</name>
<feature type="domain" description="Helicase ATP-binding" evidence="9">
    <location>
        <begin position="407"/>
        <end position="585"/>
    </location>
</feature>
<dbReference type="PROSITE" id="PS51192">
    <property type="entry name" value="HELICASE_ATP_BIND_1"/>
    <property type="match status" value="1"/>
</dbReference>
<keyword evidence="12" id="KW-1185">Reference proteome</keyword>
<dbReference type="SMART" id="SM00487">
    <property type="entry name" value="DEXDc"/>
    <property type="match status" value="1"/>
</dbReference>
<dbReference type="Pfam" id="PF00271">
    <property type="entry name" value="Helicase_C"/>
    <property type="match status" value="1"/>
</dbReference>
<dbReference type="Pfam" id="PF07717">
    <property type="entry name" value="OB_NTP_bind"/>
    <property type="match status" value="1"/>
</dbReference>
<dbReference type="PANTHER" id="PTHR18934:SF99">
    <property type="entry name" value="ATP-DEPENDENT RNA HELICASE DHX37-RELATED"/>
    <property type="match status" value="1"/>
</dbReference>
<feature type="region of interest" description="Disordered" evidence="8">
    <location>
        <begin position="328"/>
        <end position="380"/>
    </location>
</feature>
<evidence type="ECO:0000256" key="8">
    <source>
        <dbReference type="SAM" id="MobiDB-lite"/>
    </source>
</evidence>
<feature type="compositionally biased region" description="Acidic residues" evidence="8">
    <location>
        <begin position="276"/>
        <end position="293"/>
    </location>
</feature>
<keyword evidence="4 11" id="KW-0378">Hydrolase</keyword>
<evidence type="ECO:0000256" key="4">
    <source>
        <dbReference type="ARBA" id="ARBA00022801"/>
    </source>
</evidence>
<dbReference type="InterPro" id="IPR011545">
    <property type="entry name" value="DEAD/DEAH_box_helicase_dom"/>
</dbReference>
<dbReference type="PROSITE" id="PS00690">
    <property type="entry name" value="DEAH_ATP_HELICASE"/>
    <property type="match status" value="1"/>
</dbReference>